<keyword evidence="3" id="KW-1185">Reference proteome</keyword>
<dbReference type="InParanoid" id="K3Y0E9"/>
<accession>K3Y0E9</accession>
<reference evidence="2" key="2">
    <citation type="submission" date="2018-08" db="UniProtKB">
        <authorList>
            <consortium name="EnsemblPlants"/>
        </authorList>
    </citation>
    <scope>IDENTIFICATION</scope>
    <source>
        <strain evidence="2">Yugu1</strain>
    </source>
</reference>
<dbReference type="EMBL" id="AGNK02002444">
    <property type="status" value="NOT_ANNOTATED_CDS"/>
    <property type="molecule type" value="Genomic_DNA"/>
</dbReference>
<dbReference type="Proteomes" id="UP000004995">
    <property type="component" value="Unassembled WGS sequence"/>
</dbReference>
<sequence>MHMRLPTINSIFTLSFPPRETSSAVSTSHPQSQQGNVASPTATTPISINGKQYSKQVNCDPKLFTKLKFQIEQPVPCQQKKYHPAD</sequence>
<name>K3Y0E9_SETIT</name>
<organism evidence="2 3">
    <name type="scientific">Setaria italica</name>
    <name type="common">Foxtail millet</name>
    <name type="synonym">Panicum italicum</name>
    <dbReference type="NCBI Taxonomy" id="4555"/>
    <lineage>
        <taxon>Eukaryota</taxon>
        <taxon>Viridiplantae</taxon>
        <taxon>Streptophyta</taxon>
        <taxon>Embryophyta</taxon>
        <taxon>Tracheophyta</taxon>
        <taxon>Spermatophyta</taxon>
        <taxon>Magnoliopsida</taxon>
        <taxon>Liliopsida</taxon>
        <taxon>Poales</taxon>
        <taxon>Poaceae</taxon>
        <taxon>PACMAD clade</taxon>
        <taxon>Panicoideae</taxon>
        <taxon>Panicodae</taxon>
        <taxon>Paniceae</taxon>
        <taxon>Cenchrinae</taxon>
        <taxon>Setaria</taxon>
    </lineage>
</organism>
<feature type="compositionally biased region" description="Polar residues" evidence="1">
    <location>
        <begin position="20"/>
        <end position="49"/>
    </location>
</feature>
<evidence type="ECO:0000313" key="2">
    <source>
        <dbReference type="EnsemblPlants" id="KQL10602"/>
    </source>
</evidence>
<dbReference type="HOGENOM" id="CLU_2502201_0_0_1"/>
<evidence type="ECO:0000256" key="1">
    <source>
        <dbReference type="SAM" id="MobiDB-lite"/>
    </source>
</evidence>
<proteinExistence type="predicted"/>
<dbReference type="AlphaFoldDB" id="K3Y0E9"/>
<dbReference type="EnsemblPlants" id="KQL10602">
    <property type="protein sequence ID" value="KQL10602"/>
    <property type="gene ID" value="SETIT_007660mg"/>
</dbReference>
<dbReference type="Gramene" id="KQL10602">
    <property type="protein sequence ID" value="KQL10602"/>
    <property type="gene ID" value="SETIT_007660mg"/>
</dbReference>
<protein>
    <submittedName>
        <fullName evidence="2">Uncharacterized protein</fullName>
    </submittedName>
</protein>
<feature type="region of interest" description="Disordered" evidence="1">
    <location>
        <begin position="18"/>
        <end position="49"/>
    </location>
</feature>
<evidence type="ECO:0000313" key="3">
    <source>
        <dbReference type="Proteomes" id="UP000004995"/>
    </source>
</evidence>
<reference evidence="3" key="1">
    <citation type="journal article" date="2012" name="Nat. Biotechnol.">
        <title>Reference genome sequence of the model plant Setaria.</title>
        <authorList>
            <person name="Bennetzen J.L."/>
            <person name="Schmutz J."/>
            <person name="Wang H."/>
            <person name="Percifield R."/>
            <person name="Hawkins J."/>
            <person name="Pontaroli A.C."/>
            <person name="Estep M."/>
            <person name="Feng L."/>
            <person name="Vaughn J.N."/>
            <person name="Grimwood J."/>
            <person name="Jenkins J."/>
            <person name="Barry K."/>
            <person name="Lindquist E."/>
            <person name="Hellsten U."/>
            <person name="Deshpande S."/>
            <person name="Wang X."/>
            <person name="Wu X."/>
            <person name="Mitros T."/>
            <person name="Triplett J."/>
            <person name="Yang X."/>
            <person name="Ye C.Y."/>
            <person name="Mauro-Herrera M."/>
            <person name="Wang L."/>
            <person name="Li P."/>
            <person name="Sharma M."/>
            <person name="Sharma R."/>
            <person name="Ronald P.C."/>
            <person name="Panaud O."/>
            <person name="Kellogg E.A."/>
            <person name="Brutnell T.P."/>
            <person name="Doust A.N."/>
            <person name="Tuskan G.A."/>
            <person name="Rokhsar D."/>
            <person name="Devos K.M."/>
        </authorList>
    </citation>
    <scope>NUCLEOTIDE SEQUENCE [LARGE SCALE GENOMIC DNA]</scope>
    <source>
        <strain evidence="3">cv. Yugu1</strain>
    </source>
</reference>